<dbReference type="Proteomes" id="UP000240317">
    <property type="component" value="Unassembled WGS sequence"/>
</dbReference>
<reference evidence="1 2" key="1">
    <citation type="submission" date="2018-03" db="EMBL/GenBank/DDBJ databases">
        <title>Draft genome of Deinococcus sp. OD32.</title>
        <authorList>
            <person name="Wang X.-P."/>
            <person name="Du Z.-J."/>
        </authorList>
    </citation>
    <scope>NUCLEOTIDE SEQUENCE [LARGE SCALE GENOMIC DNA]</scope>
    <source>
        <strain evidence="1 2">OD32</strain>
    </source>
</reference>
<dbReference type="EMBL" id="PYSV01000004">
    <property type="protein sequence ID" value="PTA68636.1"/>
    <property type="molecule type" value="Genomic_DNA"/>
</dbReference>
<comment type="caution">
    <text evidence="1">The sequence shown here is derived from an EMBL/GenBank/DDBJ whole genome shotgun (WGS) entry which is preliminary data.</text>
</comment>
<dbReference type="RefSeq" id="WP_107137055.1">
    <property type="nucleotide sequence ID" value="NZ_PYSV01000004.1"/>
</dbReference>
<keyword evidence="2" id="KW-1185">Reference proteome</keyword>
<accession>A0A2T3W9R5</accession>
<protein>
    <submittedName>
        <fullName evidence="1">Uncharacterized protein</fullName>
    </submittedName>
</protein>
<organism evidence="1 2">
    <name type="scientific">Deinococcus arcticus</name>
    <dbReference type="NCBI Taxonomy" id="2136176"/>
    <lineage>
        <taxon>Bacteria</taxon>
        <taxon>Thermotogati</taxon>
        <taxon>Deinococcota</taxon>
        <taxon>Deinococci</taxon>
        <taxon>Deinococcales</taxon>
        <taxon>Deinococcaceae</taxon>
        <taxon>Deinococcus</taxon>
    </lineage>
</organism>
<gene>
    <name evidence="1" type="ORF">C8263_05115</name>
</gene>
<evidence type="ECO:0000313" key="1">
    <source>
        <dbReference type="EMBL" id="PTA68636.1"/>
    </source>
</evidence>
<sequence>MLTLQGQYTVAANKRLTIIADPQKLAKGTLVSDLDALVRACAENRGQCMVQISTPYGLMQGTLTEKSPHKLRMRLFEGHLSFLPRA</sequence>
<dbReference type="OrthoDB" id="70228at2"/>
<evidence type="ECO:0000313" key="2">
    <source>
        <dbReference type="Proteomes" id="UP000240317"/>
    </source>
</evidence>
<proteinExistence type="predicted"/>
<dbReference type="AlphaFoldDB" id="A0A2T3W9R5"/>
<name>A0A2T3W9R5_9DEIO</name>